<dbReference type="Pfam" id="PF02517">
    <property type="entry name" value="Rce1-like"/>
    <property type="match status" value="1"/>
</dbReference>
<dbReference type="Proteomes" id="UP001164020">
    <property type="component" value="Chromosome"/>
</dbReference>
<keyword evidence="3" id="KW-0378">Hydrolase</keyword>
<feature type="transmembrane region" description="Helical" evidence="1">
    <location>
        <begin position="36"/>
        <end position="59"/>
    </location>
</feature>
<feature type="transmembrane region" description="Helical" evidence="1">
    <location>
        <begin position="189"/>
        <end position="208"/>
    </location>
</feature>
<keyword evidence="1" id="KW-1133">Transmembrane helix</keyword>
<feature type="transmembrane region" description="Helical" evidence="1">
    <location>
        <begin position="71"/>
        <end position="92"/>
    </location>
</feature>
<keyword evidence="3" id="KW-0482">Metalloprotease</keyword>
<evidence type="ECO:0000259" key="2">
    <source>
        <dbReference type="Pfam" id="PF02517"/>
    </source>
</evidence>
<organism evidence="3 4">
    <name type="scientific">Jiella pelagia</name>
    <dbReference type="NCBI Taxonomy" id="2986949"/>
    <lineage>
        <taxon>Bacteria</taxon>
        <taxon>Pseudomonadati</taxon>
        <taxon>Pseudomonadota</taxon>
        <taxon>Alphaproteobacteria</taxon>
        <taxon>Hyphomicrobiales</taxon>
        <taxon>Aurantimonadaceae</taxon>
        <taxon>Jiella</taxon>
    </lineage>
</organism>
<accession>A0ABY7C0S0</accession>
<evidence type="ECO:0000313" key="3">
    <source>
        <dbReference type="EMBL" id="WAP69697.1"/>
    </source>
</evidence>
<sequence>MESLRPASRRWLTLEMGAVFVAAPVLMAFVATPGQLFPSILPLLGLGLVLLHLTPGFRWSSVLHGWRETRIPLIAAAGLATLIAGWIAIQWLQPWATFWLWREERAVFWGLLVAYPLLSALPQELIYRTLFFRRYAAILPEGNRATILNATLFALAHLMFWNWVILFVSFLGGLLFAWSYRHRGLVEAWGLHGLTGFVLFATGVGWYFTPEASSRPF</sequence>
<keyword evidence="1" id="KW-0472">Membrane</keyword>
<name>A0ABY7C0S0_9HYPH</name>
<dbReference type="RefSeq" id="WP_268882131.1">
    <property type="nucleotide sequence ID" value="NZ_CP114029.1"/>
</dbReference>
<protein>
    <submittedName>
        <fullName evidence="3">CPBP family intramembrane metalloprotease</fullName>
    </submittedName>
</protein>
<keyword evidence="4" id="KW-1185">Reference proteome</keyword>
<reference evidence="3" key="1">
    <citation type="submission" date="2022-12" db="EMBL/GenBank/DDBJ databases">
        <title>Jiella pelagia sp. nov., isolated from phosphonate enriched culture of Northwest Pacific surface seawater.</title>
        <authorList>
            <person name="Shin D.Y."/>
            <person name="Hwang C.Y."/>
        </authorList>
    </citation>
    <scope>NUCLEOTIDE SEQUENCE</scope>
    <source>
        <strain evidence="3">HL-NP1</strain>
    </source>
</reference>
<dbReference type="EMBL" id="CP114029">
    <property type="protein sequence ID" value="WAP69697.1"/>
    <property type="molecule type" value="Genomic_DNA"/>
</dbReference>
<dbReference type="InterPro" id="IPR003675">
    <property type="entry name" value="Rce1/LyrA-like_dom"/>
</dbReference>
<evidence type="ECO:0000313" key="4">
    <source>
        <dbReference type="Proteomes" id="UP001164020"/>
    </source>
</evidence>
<keyword evidence="3" id="KW-0645">Protease</keyword>
<keyword evidence="1" id="KW-0812">Transmembrane</keyword>
<gene>
    <name evidence="3" type="ORF">OH818_05645</name>
</gene>
<feature type="domain" description="CAAX prenyl protease 2/Lysostaphin resistance protein A-like" evidence="2">
    <location>
        <begin position="108"/>
        <end position="195"/>
    </location>
</feature>
<evidence type="ECO:0000256" key="1">
    <source>
        <dbReference type="SAM" id="Phobius"/>
    </source>
</evidence>
<dbReference type="GO" id="GO:0008237">
    <property type="term" value="F:metallopeptidase activity"/>
    <property type="evidence" value="ECO:0007669"/>
    <property type="project" value="UniProtKB-KW"/>
</dbReference>
<proteinExistence type="predicted"/>
<feature type="transmembrane region" description="Helical" evidence="1">
    <location>
        <begin position="147"/>
        <end position="177"/>
    </location>
</feature>
<feature type="transmembrane region" description="Helical" evidence="1">
    <location>
        <begin position="12"/>
        <end position="30"/>
    </location>
</feature>